<organism evidence="3 4">
    <name type="scientific">Fictibacillus aquaticus</name>
    <dbReference type="NCBI Taxonomy" id="2021314"/>
    <lineage>
        <taxon>Bacteria</taxon>
        <taxon>Bacillati</taxon>
        <taxon>Bacillota</taxon>
        <taxon>Bacilli</taxon>
        <taxon>Bacillales</taxon>
        <taxon>Fictibacillaceae</taxon>
        <taxon>Fictibacillus</taxon>
    </lineage>
</organism>
<sequence length="310" mass="34989">MTLYVDVIWFLNFCIDFILLWLTGWLLKRTFSWKRISLASGIASGYVFIILWPDLSFLYHPVLKLLFSVCILIMAFGFRRPSFIVKNVCMFYFVSFISGGGIFAAHYFMQSSSDIVQGVLVTSSGGMGDPISWLFVILGFPALIYFSRKRADDVKVQKVNYEQMTETFIWFNGTPIRTKALIDSGNKLRDPVSRLPVVILDMNVHGSHFPESIQNLAEDYTRFGDSEICAQWESKLRLVPFRSVGHQQFLLCVKPDRIEVNHSGSNWITGGALVGLSMTHLSADGQFDCIMHPHLTAEAEAVQAVPASSF</sequence>
<dbReference type="GO" id="GO:0004190">
    <property type="term" value="F:aspartic-type endopeptidase activity"/>
    <property type="evidence" value="ECO:0007669"/>
    <property type="project" value="InterPro"/>
</dbReference>
<dbReference type="Pfam" id="PF03419">
    <property type="entry name" value="Peptidase_U4"/>
    <property type="match status" value="1"/>
</dbReference>
<keyword evidence="4" id="KW-1185">Reference proteome</keyword>
<dbReference type="GO" id="GO:0030436">
    <property type="term" value="P:asexual sporulation"/>
    <property type="evidence" value="ECO:0007669"/>
    <property type="project" value="InterPro"/>
</dbReference>
<feature type="transmembrane region" description="Helical" evidence="2">
    <location>
        <begin position="6"/>
        <end position="27"/>
    </location>
</feature>
<dbReference type="PIRSF" id="PIRSF018571">
    <property type="entry name" value="SpoIIGA"/>
    <property type="match status" value="1"/>
</dbReference>
<keyword evidence="2" id="KW-0812">Transmembrane</keyword>
<dbReference type="AlphaFoldDB" id="A0A235FDS8"/>
<dbReference type="GO" id="GO:0006508">
    <property type="term" value="P:proteolysis"/>
    <property type="evidence" value="ECO:0007669"/>
    <property type="project" value="InterPro"/>
</dbReference>
<evidence type="ECO:0000256" key="2">
    <source>
        <dbReference type="SAM" id="Phobius"/>
    </source>
</evidence>
<proteinExistence type="predicted"/>
<evidence type="ECO:0000313" key="4">
    <source>
        <dbReference type="Proteomes" id="UP000215059"/>
    </source>
</evidence>
<dbReference type="NCBIfam" id="TIGR02854">
    <property type="entry name" value="spore_II_GA"/>
    <property type="match status" value="1"/>
</dbReference>
<protein>
    <submittedName>
        <fullName evidence="3">Sigma-E processing peptidase SpoIIGA</fullName>
    </submittedName>
</protein>
<dbReference type="Proteomes" id="UP000215059">
    <property type="component" value="Unassembled WGS sequence"/>
</dbReference>
<feature type="transmembrane region" description="Helical" evidence="2">
    <location>
        <begin position="130"/>
        <end position="147"/>
    </location>
</feature>
<feature type="active site" evidence="1">
    <location>
        <position position="183"/>
    </location>
</feature>
<accession>A0A235FDS8</accession>
<evidence type="ECO:0000256" key="1">
    <source>
        <dbReference type="PIRSR" id="PIRSR018571-1"/>
    </source>
</evidence>
<feature type="transmembrane region" description="Helical" evidence="2">
    <location>
        <begin position="90"/>
        <end position="110"/>
    </location>
</feature>
<comment type="caution">
    <text evidence="3">The sequence shown here is derived from an EMBL/GenBank/DDBJ whole genome shotgun (WGS) entry which is preliminary data.</text>
</comment>
<dbReference type="RefSeq" id="WP_094250895.1">
    <property type="nucleotide sequence ID" value="NZ_JBHLXL010000001.1"/>
</dbReference>
<feature type="transmembrane region" description="Helical" evidence="2">
    <location>
        <begin position="58"/>
        <end position="78"/>
    </location>
</feature>
<keyword evidence="2" id="KW-0472">Membrane</keyword>
<feature type="transmembrane region" description="Helical" evidence="2">
    <location>
        <begin position="36"/>
        <end position="52"/>
    </location>
</feature>
<dbReference type="EMBL" id="NOII01000001">
    <property type="protein sequence ID" value="OYD58935.1"/>
    <property type="molecule type" value="Genomic_DNA"/>
</dbReference>
<evidence type="ECO:0000313" key="3">
    <source>
        <dbReference type="EMBL" id="OYD58935.1"/>
    </source>
</evidence>
<dbReference type="OrthoDB" id="2690199at2"/>
<reference evidence="3 4" key="1">
    <citation type="submission" date="2017-07" db="EMBL/GenBank/DDBJ databases">
        <title>Fictibacillus sp. nov. GDSW-R2A3 Genome sequencing and assembly.</title>
        <authorList>
            <person name="Mayilraj S."/>
        </authorList>
    </citation>
    <scope>NUCLEOTIDE SEQUENCE [LARGE SCALE GENOMIC DNA]</scope>
    <source>
        <strain evidence="3 4">GDSW-R2A3</strain>
    </source>
</reference>
<dbReference type="InterPro" id="IPR005081">
    <property type="entry name" value="SpoIIGA"/>
</dbReference>
<keyword evidence="2" id="KW-1133">Transmembrane helix</keyword>
<gene>
    <name evidence="3" type="primary">spoIIGA</name>
    <name evidence="3" type="ORF">CGZ90_03265</name>
</gene>
<name>A0A235FDS8_9BACL</name>